<name>A0A397G9V8_9GLOM</name>
<dbReference type="AlphaFoldDB" id="A0A397G9V8"/>
<evidence type="ECO:0008006" key="4">
    <source>
        <dbReference type="Google" id="ProtNLM"/>
    </source>
</evidence>
<feature type="region of interest" description="Disordered" evidence="1">
    <location>
        <begin position="111"/>
        <end position="154"/>
    </location>
</feature>
<evidence type="ECO:0000256" key="1">
    <source>
        <dbReference type="SAM" id="MobiDB-lite"/>
    </source>
</evidence>
<reference evidence="2 3" key="1">
    <citation type="submission" date="2018-08" db="EMBL/GenBank/DDBJ databases">
        <title>Genome and evolution of the arbuscular mycorrhizal fungus Diversispora epigaea (formerly Glomus versiforme) and its bacterial endosymbionts.</title>
        <authorList>
            <person name="Sun X."/>
            <person name="Fei Z."/>
            <person name="Harrison M."/>
        </authorList>
    </citation>
    <scope>NUCLEOTIDE SEQUENCE [LARGE SCALE GENOMIC DNA]</scope>
    <source>
        <strain evidence="2 3">IT104</strain>
    </source>
</reference>
<dbReference type="EMBL" id="PQFF01000563">
    <property type="protein sequence ID" value="RHZ44880.1"/>
    <property type="molecule type" value="Genomic_DNA"/>
</dbReference>
<dbReference type="STRING" id="1348612.A0A397G9V8"/>
<organism evidence="2 3">
    <name type="scientific">Diversispora epigaea</name>
    <dbReference type="NCBI Taxonomy" id="1348612"/>
    <lineage>
        <taxon>Eukaryota</taxon>
        <taxon>Fungi</taxon>
        <taxon>Fungi incertae sedis</taxon>
        <taxon>Mucoromycota</taxon>
        <taxon>Glomeromycotina</taxon>
        <taxon>Glomeromycetes</taxon>
        <taxon>Diversisporales</taxon>
        <taxon>Diversisporaceae</taxon>
        <taxon>Diversispora</taxon>
    </lineage>
</organism>
<accession>A0A397G9V8</accession>
<feature type="compositionally biased region" description="Basic and acidic residues" evidence="1">
    <location>
        <begin position="128"/>
        <end position="148"/>
    </location>
</feature>
<evidence type="ECO:0000313" key="3">
    <source>
        <dbReference type="Proteomes" id="UP000266861"/>
    </source>
</evidence>
<dbReference type="Proteomes" id="UP000266861">
    <property type="component" value="Unassembled WGS sequence"/>
</dbReference>
<dbReference type="Pfam" id="PF18759">
    <property type="entry name" value="Plavaka"/>
    <property type="match status" value="1"/>
</dbReference>
<gene>
    <name evidence="2" type="ORF">Glove_707g118</name>
</gene>
<comment type="caution">
    <text evidence="2">The sequence shown here is derived from an EMBL/GenBank/DDBJ whole genome shotgun (WGS) entry which is preliminary data.</text>
</comment>
<dbReference type="InterPro" id="IPR041078">
    <property type="entry name" value="Plavaka"/>
</dbReference>
<sequence>MSTSYKCPYCNIRYFSNRNSYSQHVNRCINLYDVSTEESNTEVSEVTDMLLDNDDFNRIEERQSVQEIENLPSGSEITDLFEYGDYDADASVSLEVISNIPERFEEILFESSRNEDSDVENLQNEDSNIERLQNEDLDVRSESSRNEDSDVEEFPNESYADLMTLVTKYNLNNKAGNAIIKFFNKHSNLPISPLPKNIETGRKYMDKMNLSRLLYYKHRILVHNNKEYFINYQPVIKCIENLLSNPEISQLFVYDYKKLEIENEQSYGEQYTGNWWKKAKESIPSVAYILSIILYSDATTTDTLGKGSLHPIYISLGNIPTWRRNKEDAKQLLGYLPILSAKDEREKKSSEFKKLVRETFHNSIKFLLDPLFTNDDDDGDGIELKIDNEIFWFFPRVSTIICDWPEACTFSLTYKSTNSNYPCHFCLVSKENLNNTCLRDDQMVLRNKENMLQYYNNGTTEKASLEPVFNYFWNIPNINVYVATIPDRMHHLDLGLYRYQIEFTKKLLFEAEGRSLVDKMNRRITLIPRHSELKIFSGGLQSIALLTADNYRNIMKVMVFVVDDLLNKDLSEVYVKWNEIYLLSRQETFKESDLKNFQEAIEKWANLFIKLFGQFSNSDFKLPKLHSWVHHIVDTIREFGAINGYTTETYEALHKTYVKIPYRLSNKKDVEEQMMKTIRRKAIIKQNDFKKKFKTPLKFNYSSKLFEFDISEAFEFIDKYKNETNLDEKMIKGLDHFIQSLDSYFDLLKISTAQGCHIKIYRSVTLENRAILRTTNMFHKRPWFSNISVTMNDEELFEYQSDNGICYAQTLLITEVFLKKEKSLHLALVQWYNFISKRTSFVYGCPLLELTEVYNFIEIEAIEDIVHIVPRFDKTNEYLVNKYLF</sequence>
<protein>
    <recommendedName>
        <fullName evidence="4">Zn-finger domain-containing protein</fullName>
    </recommendedName>
</protein>
<keyword evidence="3" id="KW-1185">Reference proteome</keyword>
<proteinExistence type="predicted"/>
<evidence type="ECO:0000313" key="2">
    <source>
        <dbReference type="EMBL" id="RHZ44880.1"/>
    </source>
</evidence>